<gene>
    <name evidence="9" type="ORF">F5050DRAFT_1812798</name>
</gene>
<evidence type="ECO:0000256" key="8">
    <source>
        <dbReference type="SAM" id="SignalP"/>
    </source>
</evidence>
<evidence type="ECO:0000256" key="7">
    <source>
        <dbReference type="ARBA" id="ARBA00023180"/>
    </source>
</evidence>
<evidence type="ECO:0000256" key="1">
    <source>
        <dbReference type="ARBA" id="ARBA00001974"/>
    </source>
</evidence>
<dbReference type="SUPFAM" id="SSF51905">
    <property type="entry name" value="FAD/NAD(P)-binding domain"/>
    <property type="match status" value="1"/>
</dbReference>
<sequence>MPFGKALTVFALVSSSFRAVQSLSSYGVTTDPFVVNGQSFDYIVVGAGLAGTTVAARLAETSEVTVLLVEAGPDNRTDDIIYDVYAYSQAFGTALDWAWPTDQGKTIRGGKTLGGSTSINGAHTAAGPINVVRKSKR</sequence>
<keyword evidence="3" id="KW-0285">Flavoprotein</keyword>
<keyword evidence="10" id="KW-1185">Reference proteome</keyword>
<dbReference type="InterPro" id="IPR012132">
    <property type="entry name" value="GMC_OxRdtase"/>
</dbReference>
<dbReference type="Pfam" id="PF05834">
    <property type="entry name" value="Lycopene_cycl"/>
    <property type="match status" value="1"/>
</dbReference>
<proteinExistence type="inferred from homology"/>
<evidence type="ECO:0000256" key="5">
    <source>
        <dbReference type="ARBA" id="ARBA00022827"/>
    </source>
</evidence>
<dbReference type="InterPro" id="IPR027424">
    <property type="entry name" value="Glucose_Oxidase_domain_2"/>
</dbReference>
<comment type="cofactor">
    <cofactor evidence="1">
        <name>FAD</name>
        <dbReference type="ChEBI" id="CHEBI:57692"/>
    </cofactor>
</comment>
<accession>A0ABQ8PXT0</accession>
<keyword evidence="7" id="KW-0325">Glycoprotein</keyword>
<keyword evidence="4 8" id="KW-0732">Signal</keyword>
<dbReference type="PANTHER" id="PTHR11552:SF201">
    <property type="entry name" value="GLUCOSE-METHANOL-CHOLINE OXIDOREDUCTASE N-TERMINAL DOMAIN-CONTAINING PROTEIN"/>
    <property type="match status" value="1"/>
</dbReference>
<dbReference type="Gene3D" id="3.50.50.60">
    <property type="entry name" value="FAD/NAD(P)-binding domain"/>
    <property type="match status" value="1"/>
</dbReference>
<evidence type="ECO:0000313" key="9">
    <source>
        <dbReference type="EMBL" id="KAJ3991220.1"/>
    </source>
</evidence>
<comment type="caution">
    <text evidence="9">The sequence shown here is derived from an EMBL/GenBank/DDBJ whole genome shotgun (WGS) entry which is preliminary data.</text>
</comment>
<keyword evidence="6" id="KW-0560">Oxidoreductase</keyword>
<dbReference type="InterPro" id="IPR036188">
    <property type="entry name" value="FAD/NAD-bd_sf"/>
</dbReference>
<evidence type="ECO:0008006" key="11">
    <source>
        <dbReference type="Google" id="ProtNLM"/>
    </source>
</evidence>
<name>A0ABQ8PXT0_9AGAR</name>
<evidence type="ECO:0000256" key="6">
    <source>
        <dbReference type="ARBA" id="ARBA00023002"/>
    </source>
</evidence>
<organism evidence="9 10">
    <name type="scientific">Lentinula boryana</name>
    <dbReference type="NCBI Taxonomy" id="40481"/>
    <lineage>
        <taxon>Eukaryota</taxon>
        <taxon>Fungi</taxon>
        <taxon>Dikarya</taxon>
        <taxon>Basidiomycota</taxon>
        <taxon>Agaricomycotina</taxon>
        <taxon>Agaricomycetes</taxon>
        <taxon>Agaricomycetidae</taxon>
        <taxon>Agaricales</taxon>
        <taxon>Marasmiineae</taxon>
        <taxon>Omphalotaceae</taxon>
        <taxon>Lentinula</taxon>
    </lineage>
</organism>
<dbReference type="EMBL" id="MU791109">
    <property type="protein sequence ID" value="KAJ3991220.1"/>
    <property type="molecule type" value="Genomic_DNA"/>
</dbReference>
<dbReference type="PANTHER" id="PTHR11552">
    <property type="entry name" value="GLUCOSE-METHANOL-CHOLINE GMC OXIDOREDUCTASE"/>
    <property type="match status" value="1"/>
</dbReference>
<feature type="signal peptide" evidence="8">
    <location>
        <begin position="1"/>
        <end position="22"/>
    </location>
</feature>
<protein>
    <recommendedName>
        <fullName evidence="11">Glucose-methanol-choline oxidoreductase N-terminal domain-containing protein</fullName>
    </recommendedName>
</protein>
<feature type="chain" id="PRO_5046459598" description="Glucose-methanol-choline oxidoreductase N-terminal domain-containing protein" evidence="8">
    <location>
        <begin position="23"/>
        <end position="137"/>
    </location>
</feature>
<evidence type="ECO:0000256" key="4">
    <source>
        <dbReference type="ARBA" id="ARBA00022729"/>
    </source>
</evidence>
<evidence type="ECO:0000256" key="2">
    <source>
        <dbReference type="ARBA" id="ARBA00010790"/>
    </source>
</evidence>
<keyword evidence="5" id="KW-0274">FAD</keyword>
<dbReference type="Gene3D" id="4.10.450.10">
    <property type="entry name" value="Glucose Oxidase, domain 2"/>
    <property type="match status" value="1"/>
</dbReference>
<reference evidence="9" key="1">
    <citation type="submission" date="2022-08" db="EMBL/GenBank/DDBJ databases">
        <authorList>
            <consortium name="DOE Joint Genome Institute"/>
            <person name="Min B."/>
            <person name="Riley R."/>
            <person name="Sierra-Patev S."/>
            <person name="Naranjo-Ortiz M."/>
            <person name="Looney B."/>
            <person name="Konkel Z."/>
            <person name="Slot J.C."/>
            <person name="Sakamoto Y."/>
            <person name="Steenwyk J.L."/>
            <person name="Rokas A."/>
            <person name="Carro J."/>
            <person name="Camarero S."/>
            <person name="Ferreira P."/>
            <person name="Molpeceres G."/>
            <person name="Ruiz-Duenas F.J."/>
            <person name="Serrano A."/>
            <person name="Henrissat B."/>
            <person name="Drula E."/>
            <person name="Hughes K.W."/>
            <person name="Mata J.L."/>
            <person name="Ishikawa N.K."/>
            <person name="Vargas-Isla R."/>
            <person name="Ushijima S."/>
            <person name="Smith C.A."/>
            <person name="Ahrendt S."/>
            <person name="Andreopoulos W."/>
            <person name="He G."/>
            <person name="Labutti K."/>
            <person name="Lipzen A."/>
            <person name="Ng V."/>
            <person name="Sandor L."/>
            <person name="Barry K."/>
            <person name="Martinez A.T."/>
            <person name="Xiao Y."/>
            <person name="Gibbons J.G."/>
            <person name="Terashima K."/>
            <person name="Hibbett D.S."/>
            <person name="Grigoriev I.V."/>
        </authorList>
    </citation>
    <scope>NUCLEOTIDE SEQUENCE</scope>
    <source>
        <strain evidence="9">TFB10827</strain>
    </source>
</reference>
<comment type="similarity">
    <text evidence="2">Belongs to the GMC oxidoreductase family.</text>
</comment>
<evidence type="ECO:0000256" key="3">
    <source>
        <dbReference type="ARBA" id="ARBA00022630"/>
    </source>
</evidence>
<evidence type="ECO:0000313" key="10">
    <source>
        <dbReference type="Proteomes" id="UP001163828"/>
    </source>
</evidence>
<dbReference type="Proteomes" id="UP001163828">
    <property type="component" value="Unassembled WGS sequence"/>
</dbReference>